<comment type="subcellular location">
    <subcellularLocation>
        <location evidence="1">Cell membrane</location>
        <topology evidence="1">Multi-pass membrane protein</topology>
    </subcellularLocation>
</comment>
<feature type="transmembrane region" description="Helical" evidence="6">
    <location>
        <begin position="140"/>
        <end position="162"/>
    </location>
</feature>
<feature type="transmembrane region" description="Helical" evidence="6">
    <location>
        <begin position="215"/>
        <end position="238"/>
    </location>
</feature>
<evidence type="ECO:0000256" key="6">
    <source>
        <dbReference type="SAM" id="Phobius"/>
    </source>
</evidence>
<evidence type="ECO:0000256" key="1">
    <source>
        <dbReference type="ARBA" id="ARBA00004651"/>
    </source>
</evidence>
<evidence type="ECO:0000313" key="7">
    <source>
        <dbReference type="EMBL" id="MBC9712794.1"/>
    </source>
</evidence>
<feature type="transmembrane region" description="Helical" evidence="6">
    <location>
        <begin position="35"/>
        <end position="53"/>
    </location>
</feature>
<keyword evidence="5 6" id="KW-0472">Membrane</keyword>
<dbReference type="InterPro" id="IPR019108">
    <property type="entry name" value="Caa3_assmbl_CtaG-rel"/>
</dbReference>
<dbReference type="EMBL" id="JACTVJ010000005">
    <property type="protein sequence ID" value="MBC9712794.1"/>
    <property type="molecule type" value="Genomic_DNA"/>
</dbReference>
<name>A0ABR7SD49_9ACTN</name>
<protein>
    <submittedName>
        <fullName evidence="7">Cytochrome c oxidase assembly protein</fullName>
    </submittedName>
</protein>
<accession>A0ABR7SD49</accession>
<keyword evidence="3 6" id="KW-0812">Transmembrane</keyword>
<feature type="transmembrane region" description="Helical" evidence="6">
    <location>
        <begin position="6"/>
        <end position="23"/>
    </location>
</feature>
<evidence type="ECO:0000256" key="2">
    <source>
        <dbReference type="ARBA" id="ARBA00022475"/>
    </source>
</evidence>
<feature type="transmembrane region" description="Helical" evidence="6">
    <location>
        <begin position="110"/>
        <end position="128"/>
    </location>
</feature>
<comment type="caution">
    <text evidence="7">The sequence shown here is derived from an EMBL/GenBank/DDBJ whole genome shotgun (WGS) entry which is preliminary data.</text>
</comment>
<keyword evidence="2" id="KW-1003">Cell membrane</keyword>
<keyword evidence="4 6" id="KW-1133">Transmembrane helix</keyword>
<keyword evidence="8" id="KW-1185">Reference proteome</keyword>
<gene>
    <name evidence="7" type="ORF">H9Y04_09435</name>
</gene>
<proteinExistence type="predicted"/>
<reference evidence="7 8" key="1">
    <citation type="submission" date="2020-08" db="EMBL/GenBank/DDBJ databases">
        <title>Genemic of Streptomyces polyaspartic.</title>
        <authorList>
            <person name="Liu W."/>
        </authorList>
    </citation>
    <scope>NUCLEOTIDE SEQUENCE [LARGE SCALE GENOMIC DNA]</scope>
    <source>
        <strain evidence="7 8">TRM66268-LWL</strain>
    </source>
</reference>
<evidence type="ECO:0000256" key="3">
    <source>
        <dbReference type="ARBA" id="ARBA00022692"/>
    </source>
</evidence>
<feature type="transmembrane region" description="Helical" evidence="6">
    <location>
        <begin position="65"/>
        <end position="90"/>
    </location>
</feature>
<evidence type="ECO:0000256" key="5">
    <source>
        <dbReference type="ARBA" id="ARBA00023136"/>
    </source>
</evidence>
<dbReference type="RefSeq" id="WP_187813281.1">
    <property type="nucleotide sequence ID" value="NZ_JACTVJ010000005.1"/>
</dbReference>
<organism evidence="7 8">
    <name type="scientific">Streptomyces polyasparticus</name>
    <dbReference type="NCBI Taxonomy" id="2767826"/>
    <lineage>
        <taxon>Bacteria</taxon>
        <taxon>Bacillati</taxon>
        <taxon>Actinomycetota</taxon>
        <taxon>Actinomycetes</taxon>
        <taxon>Kitasatosporales</taxon>
        <taxon>Streptomycetaceae</taxon>
        <taxon>Streptomyces</taxon>
    </lineage>
</organism>
<dbReference type="Pfam" id="PF09678">
    <property type="entry name" value="Caa3_CtaG"/>
    <property type="match status" value="1"/>
</dbReference>
<evidence type="ECO:0000313" key="8">
    <source>
        <dbReference type="Proteomes" id="UP000642284"/>
    </source>
</evidence>
<dbReference type="Proteomes" id="UP000642284">
    <property type="component" value="Unassembled WGS sequence"/>
</dbReference>
<evidence type="ECO:0000256" key="4">
    <source>
        <dbReference type="ARBA" id="ARBA00022989"/>
    </source>
</evidence>
<sequence>MTAVLGWAVAVCCLGYVGAAARLRTRGDAWSLARTASFCAGGAVVVAALSAPWDAWPPFTGHMAAHLALGMVAPLLLAVGRPVTLALRALPVAPRRALLGCVRSRAAAQLMWPPFAALVHTASLWALYRTPVLAAVHHRPWAHLLVSVHLLLSGLLFTFAVLAAEPVRHRTGTALRAGALLAASAAHGVLAKSLYATAPPGTAYRPDDLHAGSQLMYYGGDITGIALAVLLAHQWYAAGGRALHRERRHALGGARPGAAALRD</sequence>
<feature type="transmembrane region" description="Helical" evidence="6">
    <location>
        <begin position="174"/>
        <end position="195"/>
    </location>
</feature>